<name>W1XPT0_9ZZZZ</name>
<keyword evidence="3" id="KW-0813">Transport</keyword>
<keyword evidence="4" id="KW-1003">Cell membrane</keyword>
<dbReference type="PANTHER" id="PTHR30472:SF25">
    <property type="entry name" value="ABC TRANSPORTER PERMEASE PROTEIN MJ0876-RELATED"/>
    <property type="match status" value="1"/>
</dbReference>
<gene>
    <name evidence="9" type="ORF">Q604_UNBC14025G0001</name>
</gene>
<feature type="transmembrane region" description="Helical" evidence="8">
    <location>
        <begin position="50"/>
        <end position="71"/>
    </location>
</feature>
<evidence type="ECO:0000256" key="2">
    <source>
        <dbReference type="ARBA" id="ARBA00007935"/>
    </source>
</evidence>
<dbReference type="GO" id="GO:0022857">
    <property type="term" value="F:transmembrane transporter activity"/>
    <property type="evidence" value="ECO:0007669"/>
    <property type="project" value="InterPro"/>
</dbReference>
<protein>
    <submittedName>
        <fullName evidence="9">Transport system permease protein</fullName>
    </submittedName>
</protein>
<feature type="non-terminal residue" evidence="9">
    <location>
        <position position="76"/>
    </location>
</feature>
<keyword evidence="6 8" id="KW-1133">Transmembrane helix</keyword>
<dbReference type="InterPro" id="IPR000522">
    <property type="entry name" value="ABC_transptr_permease_BtuC"/>
</dbReference>
<accession>W1XPT0</accession>
<evidence type="ECO:0000313" key="9">
    <source>
        <dbReference type="EMBL" id="ETJ31485.1"/>
    </source>
</evidence>
<organism evidence="9">
    <name type="scientific">human gut metagenome</name>
    <dbReference type="NCBI Taxonomy" id="408170"/>
    <lineage>
        <taxon>unclassified sequences</taxon>
        <taxon>metagenomes</taxon>
        <taxon>organismal metagenomes</taxon>
    </lineage>
</organism>
<feature type="non-terminal residue" evidence="9">
    <location>
        <position position="1"/>
    </location>
</feature>
<evidence type="ECO:0000256" key="6">
    <source>
        <dbReference type="ARBA" id="ARBA00022989"/>
    </source>
</evidence>
<reference evidence="9" key="1">
    <citation type="submission" date="2013-12" db="EMBL/GenBank/DDBJ databases">
        <title>A Varibaculum cambriense genome reconstructed from a premature infant gut community with otherwise low bacterial novelty that shifts toward anaerobic metabolism during the third week of life.</title>
        <authorList>
            <person name="Brown C.T."/>
            <person name="Sharon I."/>
            <person name="Thomas B.C."/>
            <person name="Castelle C.J."/>
            <person name="Morowitz M.J."/>
            <person name="Banfield J.F."/>
        </authorList>
    </citation>
    <scope>NUCLEOTIDE SEQUENCE</scope>
</reference>
<evidence type="ECO:0000256" key="7">
    <source>
        <dbReference type="ARBA" id="ARBA00023136"/>
    </source>
</evidence>
<evidence type="ECO:0000256" key="5">
    <source>
        <dbReference type="ARBA" id="ARBA00022692"/>
    </source>
</evidence>
<dbReference type="GO" id="GO:0033214">
    <property type="term" value="P:siderophore-iron import into cell"/>
    <property type="evidence" value="ECO:0007669"/>
    <property type="project" value="TreeGrafter"/>
</dbReference>
<proteinExistence type="inferred from homology"/>
<dbReference type="Pfam" id="PF01032">
    <property type="entry name" value="FecCD"/>
    <property type="match status" value="1"/>
</dbReference>
<dbReference type="SUPFAM" id="SSF81345">
    <property type="entry name" value="ABC transporter involved in vitamin B12 uptake, BtuC"/>
    <property type="match status" value="1"/>
</dbReference>
<comment type="caution">
    <text evidence="9">The sequence shown here is derived from an EMBL/GenBank/DDBJ whole genome shotgun (WGS) entry which is preliminary data.</text>
</comment>
<comment type="similarity">
    <text evidence="2">Belongs to the binding-protein-dependent transport system permease family. FecCD subfamily.</text>
</comment>
<dbReference type="PANTHER" id="PTHR30472">
    <property type="entry name" value="FERRIC ENTEROBACTIN TRANSPORT SYSTEM PERMEASE PROTEIN"/>
    <property type="match status" value="1"/>
</dbReference>
<dbReference type="EMBL" id="AZMM01014025">
    <property type="protein sequence ID" value="ETJ31485.1"/>
    <property type="molecule type" value="Genomic_DNA"/>
</dbReference>
<evidence type="ECO:0000256" key="4">
    <source>
        <dbReference type="ARBA" id="ARBA00022475"/>
    </source>
</evidence>
<comment type="subcellular location">
    <subcellularLocation>
        <location evidence="1">Cell membrane</location>
        <topology evidence="1">Multi-pass membrane protein</topology>
    </subcellularLocation>
</comment>
<dbReference type="AlphaFoldDB" id="W1XPT0"/>
<dbReference type="InterPro" id="IPR037294">
    <property type="entry name" value="ABC_BtuC-like"/>
</dbReference>
<sequence>AALILLIGGGLLRMKLGAVPLTWGELYQIITGGDTSKIGQIIMTIRLPRVVVGFLAGMNLALAGVILQGILRNPLA</sequence>
<dbReference type="Gene3D" id="1.10.3470.10">
    <property type="entry name" value="ABC transporter involved in vitamin B12 uptake, BtuC"/>
    <property type="match status" value="1"/>
</dbReference>
<evidence type="ECO:0000256" key="1">
    <source>
        <dbReference type="ARBA" id="ARBA00004651"/>
    </source>
</evidence>
<dbReference type="GO" id="GO:0005886">
    <property type="term" value="C:plasma membrane"/>
    <property type="evidence" value="ECO:0007669"/>
    <property type="project" value="UniProtKB-SubCell"/>
</dbReference>
<keyword evidence="5 8" id="KW-0812">Transmembrane</keyword>
<keyword evidence="7 8" id="KW-0472">Membrane</keyword>
<evidence type="ECO:0000256" key="8">
    <source>
        <dbReference type="SAM" id="Phobius"/>
    </source>
</evidence>
<evidence type="ECO:0000256" key="3">
    <source>
        <dbReference type="ARBA" id="ARBA00022448"/>
    </source>
</evidence>